<dbReference type="OrthoDB" id="5334159at2"/>
<dbReference type="AlphaFoldDB" id="A0A2S9SMS5"/>
<gene>
    <name evidence="2" type="ORF">CJ671_09625</name>
</gene>
<proteinExistence type="predicted"/>
<protein>
    <recommendedName>
        <fullName evidence="1">NAD-dependent epimerase/dehydratase domain-containing protein</fullName>
    </recommendedName>
</protein>
<comment type="caution">
    <text evidence="2">The sequence shown here is derived from an EMBL/GenBank/DDBJ whole genome shotgun (WGS) entry which is preliminary data.</text>
</comment>
<evidence type="ECO:0000259" key="1">
    <source>
        <dbReference type="Pfam" id="PF01370"/>
    </source>
</evidence>
<dbReference type="PANTHER" id="PTHR43245">
    <property type="entry name" value="BIFUNCTIONAL POLYMYXIN RESISTANCE PROTEIN ARNA"/>
    <property type="match status" value="1"/>
</dbReference>
<organism evidence="2 3">
    <name type="scientific">Aliarcobacter cryaerophilus</name>
    <dbReference type="NCBI Taxonomy" id="28198"/>
    <lineage>
        <taxon>Bacteria</taxon>
        <taxon>Pseudomonadati</taxon>
        <taxon>Campylobacterota</taxon>
        <taxon>Epsilonproteobacteria</taxon>
        <taxon>Campylobacterales</taxon>
        <taxon>Arcobacteraceae</taxon>
        <taxon>Aliarcobacter</taxon>
    </lineage>
</organism>
<sequence length="230" mass="26912">MNGKKVLITGGFGNLGSYIVKHLLNMNYEVTILTRREKYKFENLKYKVVECDITNLEELKLKLNYDFDFCVHCASFNEFFLENYPKKALEINTLGTRNLLEVLSLKDFKNFIYFSTFHVYGLNSGFIDEMTVANPKNDYASTHLFAEYYVKQFGYTHNLRYTILRLTNSYGCPIYKDTDKWYLVLNDLVKMAFEKNKIVLNSNGKAKRDFIYMGDVANIVDKLLKVETTN</sequence>
<reference evidence="2 3" key="1">
    <citation type="submission" date="2017-09" db="EMBL/GenBank/DDBJ databases">
        <title>Reassesment of A. cryaerophilus.</title>
        <authorList>
            <person name="Perez-Cataluna A."/>
            <person name="Collado L."/>
            <person name="Salgado O."/>
            <person name="Lefinanco V."/>
            <person name="Figueras M.J."/>
        </authorList>
    </citation>
    <scope>NUCLEOTIDE SEQUENCE [LARGE SCALE GENOMIC DNA]</scope>
    <source>
        <strain evidence="2 3">LMG 9871</strain>
    </source>
</reference>
<name>A0A2S9SMS5_9BACT</name>
<dbReference type="Proteomes" id="UP000238649">
    <property type="component" value="Unassembled WGS sequence"/>
</dbReference>
<dbReference type="Gene3D" id="3.40.50.720">
    <property type="entry name" value="NAD(P)-binding Rossmann-like Domain"/>
    <property type="match status" value="1"/>
</dbReference>
<dbReference type="InterPro" id="IPR001509">
    <property type="entry name" value="Epimerase_deHydtase"/>
</dbReference>
<dbReference type="InterPro" id="IPR036291">
    <property type="entry name" value="NAD(P)-bd_dom_sf"/>
</dbReference>
<evidence type="ECO:0000313" key="2">
    <source>
        <dbReference type="EMBL" id="PRM87872.1"/>
    </source>
</evidence>
<accession>A0A2S9SMS5</accession>
<dbReference type="Pfam" id="PF01370">
    <property type="entry name" value="Epimerase"/>
    <property type="match status" value="1"/>
</dbReference>
<dbReference type="RefSeq" id="WP_105912490.1">
    <property type="nucleotide sequence ID" value="NZ_NXGH01000036.1"/>
</dbReference>
<dbReference type="EMBL" id="NXGH01000036">
    <property type="protein sequence ID" value="PRM87872.1"/>
    <property type="molecule type" value="Genomic_DNA"/>
</dbReference>
<dbReference type="CDD" id="cd08946">
    <property type="entry name" value="SDR_e"/>
    <property type="match status" value="1"/>
</dbReference>
<feature type="domain" description="NAD-dependent epimerase/dehydratase" evidence="1">
    <location>
        <begin position="6"/>
        <end position="225"/>
    </location>
</feature>
<evidence type="ECO:0000313" key="3">
    <source>
        <dbReference type="Proteomes" id="UP000238649"/>
    </source>
</evidence>
<dbReference type="PANTHER" id="PTHR43245:SF13">
    <property type="entry name" value="UDP-D-APIOSE_UDP-D-XYLOSE SYNTHASE 2"/>
    <property type="match status" value="1"/>
</dbReference>
<dbReference type="InterPro" id="IPR050177">
    <property type="entry name" value="Lipid_A_modif_metabolic_enz"/>
</dbReference>
<dbReference type="SUPFAM" id="SSF51735">
    <property type="entry name" value="NAD(P)-binding Rossmann-fold domains"/>
    <property type="match status" value="1"/>
</dbReference>